<accession>A0A6P6Y3I0</accession>
<feature type="compositionally biased region" description="Polar residues" evidence="2">
    <location>
        <begin position="594"/>
        <end position="608"/>
    </location>
</feature>
<feature type="compositionally biased region" description="Low complexity" evidence="2">
    <location>
        <begin position="759"/>
        <end position="775"/>
    </location>
</feature>
<reference evidence="5" key="1">
    <citation type="submission" date="2025-08" db="UniProtKB">
        <authorList>
            <consortium name="RefSeq"/>
        </authorList>
    </citation>
    <scope>IDENTIFICATION</scope>
    <source>
        <strain evidence="5">Airmid</strain>
    </source>
</reference>
<gene>
    <name evidence="5" type="primary">LOC113794148</name>
</gene>
<feature type="region of interest" description="Disordered" evidence="2">
    <location>
        <begin position="326"/>
        <end position="357"/>
    </location>
</feature>
<feature type="region of interest" description="Disordered" evidence="2">
    <location>
        <begin position="593"/>
        <end position="612"/>
    </location>
</feature>
<evidence type="ECO:0000313" key="4">
    <source>
        <dbReference type="Proteomes" id="UP000515146"/>
    </source>
</evidence>
<feature type="domain" description="ENTH" evidence="3">
    <location>
        <begin position="19"/>
        <end position="150"/>
    </location>
</feature>
<dbReference type="Gene3D" id="1.25.40.90">
    <property type="match status" value="1"/>
</dbReference>
<dbReference type="OrthoDB" id="44015at2759"/>
<evidence type="ECO:0000313" key="5">
    <source>
        <dbReference type="RefSeq" id="XP_027200043.1"/>
    </source>
</evidence>
<dbReference type="PANTHER" id="PTHR22951">
    <property type="entry name" value="CLATHRIN ASSEMBLY PROTEIN"/>
    <property type="match status" value="1"/>
</dbReference>
<feature type="compositionally biased region" description="Low complexity" evidence="2">
    <location>
        <begin position="624"/>
        <end position="643"/>
    </location>
</feature>
<proteinExistence type="inferred from homology"/>
<evidence type="ECO:0000259" key="3">
    <source>
        <dbReference type="PROSITE" id="PS50942"/>
    </source>
</evidence>
<dbReference type="Proteomes" id="UP000515146">
    <property type="component" value="Unplaced"/>
</dbReference>
<feature type="region of interest" description="Disordered" evidence="2">
    <location>
        <begin position="758"/>
        <end position="784"/>
    </location>
</feature>
<dbReference type="InterPro" id="IPR045192">
    <property type="entry name" value="AP180-like"/>
</dbReference>
<dbReference type="GO" id="GO:0030136">
    <property type="term" value="C:clathrin-coated vesicle"/>
    <property type="evidence" value="ECO:0007669"/>
    <property type="project" value="InterPro"/>
</dbReference>
<dbReference type="GO" id="GO:0005905">
    <property type="term" value="C:clathrin-coated pit"/>
    <property type="evidence" value="ECO:0007669"/>
    <property type="project" value="TreeGrafter"/>
</dbReference>
<dbReference type="CTD" id="7939"/>
<dbReference type="InterPro" id="IPR008942">
    <property type="entry name" value="ENTH_VHS"/>
</dbReference>
<evidence type="ECO:0000256" key="2">
    <source>
        <dbReference type="SAM" id="MobiDB-lite"/>
    </source>
</evidence>
<dbReference type="CDD" id="cd16985">
    <property type="entry name" value="ANTH_N_AP180"/>
    <property type="match status" value="1"/>
</dbReference>
<dbReference type="GO" id="GO:0005545">
    <property type="term" value="F:1-phosphatidylinositol binding"/>
    <property type="evidence" value="ECO:0007669"/>
    <property type="project" value="InterPro"/>
</dbReference>
<dbReference type="GO" id="GO:0000149">
    <property type="term" value="F:SNARE binding"/>
    <property type="evidence" value="ECO:0007669"/>
    <property type="project" value="TreeGrafter"/>
</dbReference>
<dbReference type="GO" id="GO:0005546">
    <property type="term" value="F:phosphatidylinositol-4,5-bisphosphate binding"/>
    <property type="evidence" value="ECO:0007669"/>
    <property type="project" value="TreeGrafter"/>
</dbReference>
<dbReference type="KEGG" id="dpte:113794148"/>
<feature type="region of interest" description="Disordered" evidence="2">
    <location>
        <begin position="624"/>
        <end position="645"/>
    </location>
</feature>
<dbReference type="Gene3D" id="1.20.58.150">
    <property type="entry name" value="ANTH domain"/>
    <property type="match status" value="1"/>
</dbReference>
<dbReference type="InterPro" id="IPR013809">
    <property type="entry name" value="ENTH"/>
</dbReference>
<dbReference type="GO" id="GO:0016185">
    <property type="term" value="P:synaptic vesicle budding from presynaptic endocytic zone membrane"/>
    <property type="evidence" value="ECO:0007669"/>
    <property type="project" value="TreeGrafter"/>
</dbReference>
<dbReference type="RefSeq" id="XP_027200043.1">
    <property type="nucleotide sequence ID" value="XM_027344242.1"/>
</dbReference>
<dbReference type="FunFam" id="1.25.40.90:FF:000017">
    <property type="entry name" value="Phosphatidylinositol-binding clathrin assembly protein LAP"/>
    <property type="match status" value="1"/>
</dbReference>
<dbReference type="SUPFAM" id="SSF89009">
    <property type="entry name" value="GAT-like domain"/>
    <property type="match status" value="1"/>
</dbReference>
<dbReference type="GO" id="GO:0032050">
    <property type="term" value="F:clathrin heavy chain binding"/>
    <property type="evidence" value="ECO:0007669"/>
    <property type="project" value="TreeGrafter"/>
</dbReference>
<name>A0A6P6Y3I0_DERPT</name>
<dbReference type="InterPro" id="IPR014712">
    <property type="entry name" value="ANTH_dom_sf"/>
</dbReference>
<dbReference type="OMA" id="KMQRQFD"/>
<dbReference type="PANTHER" id="PTHR22951:SF5">
    <property type="entry name" value="PHOSPHATIDYLINOSITOL-BINDING CLATHRIN ASSEMBLY PROTEIN LAP"/>
    <property type="match status" value="1"/>
</dbReference>
<dbReference type="Pfam" id="PF07651">
    <property type="entry name" value="ANTH"/>
    <property type="match status" value="1"/>
</dbReference>
<dbReference type="PROSITE" id="PS50942">
    <property type="entry name" value="ENTH"/>
    <property type="match status" value="1"/>
</dbReference>
<protein>
    <submittedName>
        <fullName evidence="5">Phosphatidylinositol-binding clathrin assembly protein LAP-like isoform X1</fullName>
    </submittedName>
</protein>
<dbReference type="GO" id="GO:0008021">
    <property type="term" value="C:synaptic vesicle"/>
    <property type="evidence" value="ECO:0007669"/>
    <property type="project" value="TreeGrafter"/>
</dbReference>
<comment type="similarity">
    <text evidence="1">Belongs to the PICALM/SNAP91 family.</text>
</comment>
<dbReference type="AlphaFoldDB" id="A0A6P6Y3I0"/>
<dbReference type="GO" id="GO:0098894">
    <property type="term" value="C:extrinsic component of presynaptic endocytic zone membrane"/>
    <property type="evidence" value="ECO:0007669"/>
    <property type="project" value="TreeGrafter"/>
</dbReference>
<dbReference type="SMART" id="SM00273">
    <property type="entry name" value="ENTH"/>
    <property type="match status" value="1"/>
</dbReference>
<dbReference type="InParanoid" id="A0A6P6Y3I0"/>
<dbReference type="GO" id="GO:0048268">
    <property type="term" value="P:clathrin coat assembly"/>
    <property type="evidence" value="ECO:0007669"/>
    <property type="project" value="InterPro"/>
</dbReference>
<dbReference type="GO" id="GO:0072583">
    <property type="term" value="P:clathrin-dependent endocytosis"/>
    <property type="evidence" value="ECO:0007669"/>
    <property type="project" value="InterPro"/>
</dbReference>
<dbReference type="InterPro" id="IPR011417">
    <property type="entry name" value="ANTH_dom"/>
</dbReference>
<sequence length="784" mass="84581">MMPGAHSGQTLNDRINAARYALAGQGLARVVCKATTEEMIAPKKKHIDYLLQCTDEPNVSIPQLANLLIERTQQSSWIVVFKALVTVHHLMCYGNERFTQYLASSNCNFQLNNYLDKSLPKGYDMSIFIRRYARYINTKALSYRTVAFDFTKVKRGDDCQLRQMGMEKLLKTIPVLQTQIDTLLEFDCNANDLTNSVINAAFFLLFKDLIRLFACYNDGIITCLEKYFELTNKKLARETLDIYKKFLTRMNKVAEFLKVAEMAGIDRGEIPDLTKAPSSLLEAMEQHLAAMEGRKPGTTSNGENKPADEQTTVKKAIEEEEKFLNKLKNESSESSEKHLQEKKVNNPFLALSSGNNQDDLAKKSNDMIDLLMDGGGGGGEKSSTTNADLFSLDTSSSSAMAANNPFADILNSLSITSATTTASTSSSAKTTTAAGDFATSDGFAAAFGSSSNSNIVRAPPVITMYPGFDAFGDVLQPQNVSTLIKNQKSLMNSIDSMTNNNYLFNNNNNNNHIVPTNYNNNNNNNSSSTIIPFSSSLSSSSLLSSVPTSSSLSSNNNQASTTTGILVKGDLDATLASLAQNLDINGLKGANNYKRGQQFNPSPKSTMKTGGGGGVNNSLSSTTLNGTNNNNNINSSGSISPSSMMMRNPITATTNVWNRPPMVLPPSSWTTQTTSGSGSSITQSTMIMPMIGGGGVIGGLPSSTTLFANQQQQQPSQTMMMGNSFQLRHPSMIPGAVPILPQTVNASTLSSILAGQKSTTTTTNNNNTATNNNNNSSIDPFGAL</sequence>
<feature type="compositionally biased region" description="Basic and acidic residues" evidence="2">
    <location>
        <begin position="326"/>
        <end position="344"/>
    </location>
</feature>
<dbReference type="SUPFAM" id="SSF48464">
    <property type="entry name" value="ENTH/VHS domain"/>
    <property type="match status" value="1"/>
</dbReference>
<evidence type="ECO:0000256" key="1">
    <source>
        <dbReference type="ARBA" id="ARBA00008011"/>
    </source>
</evidence>
<organism evidence="4 5">
    <name type="scientific">Dermatophagoides pteronyssinus</name>
    <name type="common">European house dust mite</name>
    <dbReference type="NCBI Taxonomy" id="6956"/>
    <lineage>
        <taxon>Eukaryota</taxon>
        <taxon>Metazoa</taxon>
        <taxon>Ecdysozoa</taxon>
        <taxon>Arthropoda</taxon>
        <taxon>Chelicerata</taxon>
        <taxon>Arachnida</taxon>
        <taxon>Acari</taxon>
        <taxon>Acariformes</taxon>
        <taxon>Sarcoptiformes</taxon>
        <taxon>Astigmata</taxon>
        <taxon>Psoroptidia</taxon>
        <taxon>Analgoidea</taxon>
        <taxon>Pyroglyphidae</taxon>
        <taxon>Dermatophagoidinae</taxon>
        <taxon>Dermatophagoides</taxon>
    </lineage>
</organism>
<keyword evidence="4" id="KW-1185">Reference proteome</keyword>